<comment type="caution">
    <text evidence="1">The sequence shown here is derived from an EMBL/GenBank/DDBJ whole genome shotgun (WGS) entry which is preliminary data.</text>
</comment>
<name>A0ABU8YP32_9CYAN</name>
<dbReference type="EMBL" id="JBBLXS010000185">
    <property type="protein sequence ID" value="MEK0186154.1"/>
    <property type="molecule type" value="Genomic_DNA"/>
</dbReference>
<gene>
    <name evidence="1" type="ORF">WMG39_15040</name>
</gene>
<accession>A0ABU8YP32</accession>
<sequence length="64" mass="7384">MTTSQYRIEFTETALEDLRALRATDRSKIEDAIETYLRYEPDKVTKSRIKRLRGANFTGVPSSS</sequence>
<protein>
    <recommendedName>
        <fullName evidence="3">Type II toxin-antitoxin system RelE/ParE family toxin</fullName>
    </recommendedName>
</protein>
<dbReference type="SUPFAM" id="SSF143011">
    <property type="entry name" value="RelE-like"/>
    <property type="match status" value="1"/>
</dbReference>
<evidence type="ECO:0000313" key="2">
    <source>
        <dbReference type="Proteomes" id="UP001384579"/>
    </source>
</evidence>
<dbReference type="InterPro" id="IPR035093">
    <property type="entry name" value="RelE/ParE_toxin_dom_sf"/>
</dbReference>
<evidence type="ECO:0000313" key="1">
    <source>
        <dbReference type="EMBL" id="MEK0186154.1"/>
    </source>
</evidence>
<evidence type="ECO:0008006" key="3">
    <source>
        <dbReference type="Google" id="ProtNLM"/>
    </source>
</evidence>
<proteinExistence type="predicted"/>
<organism evidence="1 2">
    <name type="scientific">Microcoleus anatoxicus PTRS2</name>
    <dbReference type="NCBI Taxonomy" id="2705321"/>
    <lineage>
        <taxon>Bacteria</taxon>
        <taxon>Bacillati</taxon>
        <taxon>Cyanobacteriota</taxon>
        <taxon>Cyanophyceae</taxon>
        <taxon>Oscillatoriophycideae</taxon>
        <taxon>Oscillatoriales</taxon>
        <taxon>Microcoleaceae</taxon>
        <taxon>Microcoleus</taxon>
        <taxon>Microcoleus anatoxicus</taxon>
    </lineage>
</organism>
<dbReference type="RefSeq" id="WP_340521518.1">
    <property type="nucleotide sequence ID" value="NZ_JBBLXS010000185.1"/>
</dbReference>
<keyword evidence="2" id="KW-1185">Reference proteome</keyword>
<dbReference type="Gene3D" id="3.30.2310.20">
    <property type="entry name" value="RelE-like"/>
    <property type="match status" value="1"/>
</dbReference>
<dbReference type="Proteomes" id="UP001384579">
    <property type="component" value="Unassembled WGS sequence"/>
</dbReference>
<reference evidence="1 2" key="1">
    <citation type="journal article" date="2020" name="Harmful Algae">
        <title>Molecular and morphological characterization of a novel dihydroanatoxin-a producing Microcoleus species (cyanobacteria) from the Russian River, California, USA.</title>
        <authorList>
            <person name="Conklin K.Y."/>
            <person name="Stancheva R."/>
            <person name="Otten T.G."/>
            <person name="Fadness R."/>
            <person name="Boyer G.L."/>
            <person name="Read B."/>
            <person name="Zhang X."/>
            <person name="Sheath R.G."/>
        </authorList>
    </citation>
    <scope>NUCLEOTIDE SEQUENCE [LARGE SCALE GENOMIC DNA]</scope>
    <source>
        <strain evidence="1 2">PTRS2</strain>
    </source>
</reference>